<feature type="domain" description="UvrD-like helicase C-terminal" evidence="11">
    <location>
        <begin position="267"/>
        <end position="593"/>
    </location>
</feature>
<dbReference type="KEGG" id="emi:Emin_1287"/>
<dbReference type="AlphaFoldDB" id="B2KE91"/>
<keyword evidence="9" id="KW-0234">DNA repair</keyword>
<dbReference type="InterPro" id="IPR038726">
    <property type="entry name" value="PDDEXK_AddAB-type"/>
</dbReference>
<dbReference type="Gene3D" id="3.40.50.300">
    <property type="entry name" value="P-loop containing nucleotide triphosphate hydrolases"/>
    <property type="match status" value="2"/>
</dbReference>
<keyword evidence="8" id="KW-0238">DNA-binding</keyword>
<dbReference type="RefSeq" id="WP_012415452.1">
    <property type="nucleotide sequence ID" value="NC_010644.1"/>
</dbReference>
<evidence type="ECO:0000256" key="4">
    <source>
        <dbReference type="ARBA" id="ARBA00022801"/>
    </source>
</evidence>
<evidence type="ECO:0000256" key="3">
    <source>
        <dbReference type="ARBA" id="ARBA00022763"/>
    </source>
</evidence>
<dbReference type="EMBL" id="CP001055">
    <property type="protein sequence ID" value="ACC98837.1"/>
    <property type="molecule type" value="Genomic_DNA"/>
</dbReference>
<dbReference type="GO" id="GO:0004527">
    <property type="term" value="F:exonuclease activity"/>
    <property type="evidence" value="ECO:0007669"/>
    <property type="project" value="UniProtKB-KW"/>
</dbReference>
<dbReference type="GO" id="GO:0003677">
    <property type="term" value="F:DNA binding"/>
    <property type="evidence" value="ECO:0007669"/>
    <property type="project" value="UniProtKB-KW"/>
</dbReference>
<dbReference type="Gene3D" id="3.90.320.10">
    <property type="match status" value="1"/>
</dbReference>
<keyword evidence="7" id="KW-0067">ATP-binding</keyword>
<dbReference type="OrthoDB" id="5487982at2"/>
<dbReference type="GO" id="GO:0005524">
    <property type="term" value="F:ATP binding"/>
    <property type="evidence" value="ECO:0007669"/>
    <property type="project" value="UniProtKB-KW"/>
</dbReference>
<proteinExistence type="predicted"/>
<keyword evidence="3" id="KW-0227">DNA damage</keyword>
<dbReference type="Pfam" id="PF12705">
    <property type="entry name" value="PDDEXK_1"/>
    <property type="match status" value="1"/>
</dbReference>
<keyword evidence="1" id="KW-0540">Nuclease</keyword>
<feature type="domain" description="PD-(D/E)XK endonuclease-like" evidence="10">
    <location>
        <begin position="708"/>
        <end position="969"/>
    </location>
</feature>
<dbReference type="GO" id="GO:0004386">
    <property type="term" value="F:helicase activity"/>
    <property type="evidence" value="ECO:0007669"/>
    <property type="project" value="UniProtKB-KW"/>
</dbReference>
<evidence type="ECO:0000259" key="10">
    <source>
        <dbReference type="Pfam" id="PF12705"/>
    </source>
</evidence>
<protein>
    <submittedName>
        <fullName evidence="12">ATP-dependent nuclease subunit B-like protein</fullName>
    </submittedName>
</protein>
<evidence type="ECO:0000259" key="11">
    <source>
        <dbReference type="Pfam" id="PF13361"/>
    </source>
</evidence>
<evidence type="ECO:0000256" key="5">
    <source>
        <dbReference type="ARBA" id="ARBA00022806"/>
    </source>
</evidence>
<dbReference type="HOGENOM" id="CLU_010384_0_0_0"/>
<dbReference type="InterPro" id="IPR014017">
    <property type="entry name" value="DNA_helicase_UvrD-like_C"/>
</dbReference>
<dbReference type="InterPro" id="IPR011604">
    <property type="entry name" value="PDDEXK-like_dom_sf"/>
</dbReference>
<dbReference type="InterPro" id="IPR011335">
    <property type="entry name" value="Restrct_endonuc-II-like"/>
</dbReference>
<keyword evidence="4" id="KW-0378">Hydrolase</keyword>
<organism evidence="12 13">
    <name type="scientific">Elusimicrobium minutum (strain Pei191)</name>
    <dbReference type="NCBI Taxonomy" id="445932"/>
    <lineage>
        <taxon>Bacteria</taxon>
        <taxon>Pseudomonadati</taxon>
        <taxon>Elusimicrobiota</taxon>
        <taxon>Elusimicrobia</taxon>
        <taxon>Elusimicrobiales</taxon>
        <taxon>Elusimicrobiaceae</taxon>
        <taxon>Elusimicrobium</taxon>
    </lineage>
</organism>
<evidence type="ECO:0000256" key="8">
    <source>
        <dbReference type="ARBA" id="ARBA00023125"/>
    </source>
</evidence>
<dbReference type="GO" id="GO:0006281">
    <property type="term" value="P:DNA repair"/>
    <property type="evidence" value="ECO:0007669"/>
    <property type="project" value="UniProtKB-KW"/>
</dbReference>
<name>B2KE91_ELUMP</name>
<dbReference type="Pfam" id="PF13361">
    <property type="entry name" value="UvrD_C"/>
    <property type="match status" value="1"/>
</dbReference>
<reference evidence="12 13" key="1">
    <citation type="journal article" date="2009" name="Appl. Environ. Microbiol.">
        <title>Genomic analysis of 'Elusimicrobium minutum,' the first cultivated representative of the phylum 'Elusimicrobia' (formerly termite group 1).</title>
        <authorList>
            <person name="Herlemann D.P.R."/>
            <person name="Geissinger O."/>
            <person name="Ikeda-Ohtsubo W."/>
            <person name="Kunin V."/>
            <person name="Sun H."/>
            <person name="Lapidus A."/>
            <person name="Hugenholtz P."/>
            <person name="Brune A."/>
        </authorList>
    </citation>
    <scope>NUCLEOTIDE SEQUENCE [LARGE SCALE GENOMIC DNA]</scope>
    <source>
        <strain evidence="12 13">Pei191</strain>
    </source>
</reference>
<dbReference type="STRING" id="445932.Emin_1287"/>
<dbReference type="SUPFAM" id="SSF52980">
    <property type="entry name" value="Restriction endonuclease-like"/>
    <property type="match status" value="1"/>
</dbReference>
<evidence type="ECO:0000256" key="2">
    <source>
        <dbReference type="ARBA" id="ARBA00022741"/>
    </source>
</evidence>
<evidence type="ECO:0000256" key="9">
    <source>
        <dbReference type="ARBA" id="ARBA00023204"/>
    </source>
</evidence>
<evidence type="ECO:0000313" key="13">
    <source>
        <dbReference type="Proteomes" id="UP000001029"/>
    </source>
</evidence>
<keyword evidence="13" id="KW-1185">Reference proteome</keyword>
<dbReference type="Proteomes" id="UP000001029">
    <property type="component" value="Chromosome"/>
</dbReference>
<dbReference type="SUPFAM" id="SSF52540">
    <property type="entry name" value="P-loop containing nucleoside triphosphate hydrolases"/>
    <property type="match status" value="1"/>
</dbReference>
<evidence type="ECO:0000256" key="7">
    <source>
        <dbReference type="ARBA" id="ARBA00022840"/>
    </source>
</evidence>
<dbReference type="PANTHER" id="PTHR30591:SF1">
    <property type="entry name" value="RECBCD ENZYME SUBUNIT RECC"/>
    <property type="match status" value="1"/>
</dbReference>
<dbReference type="GO" id="GO:0006310">
    <property type="term" value="P:DNA recombination"/>
    <property type="evidence" value="ECO:0007669"/>
    <property type="project" value="TreeGrafter"/>
</dbReference>
<evidence type="ECO:0000313" key="12">
    <source>
        <dbReference type="EMBL" id="ACC98837.1"/>
    </source>
</evidence>
<evidence type="ECO:0000256" key="6">
    <source>
        <dbReference type="ARBA" id="ARBA00022839"/>
    </source>
</evidence>
<keyword evidence="5" id="KW-0347">Helicase</keyword>
<keyword evidence="6" id="KW-0269">Exonuclease</keyword>
<accession>B2KE91</accession>
<dbReference type="InterPro" id="IPR027417">
    <property type="entry name" value="P-loop_NTPase"/>
</dbReference>
<gene>
    <name evidence="12" type="ordered locus">Emin_1287</name>
</gene>
<sequence length="994" mass="113087">MKLIYGSYGALEGALKEVVAGIKQNPLEKVLVLTPSSRLSRYLQIFLTENYGSTANISFMKFSALSAKIDAEFTAPNTKKLLSAQHLQNFILKNIVGENGLVKRVYISALKSTLRDMADALIVPATLKEHAAEGAFGAKEDNEYMSALADTYERYQRALSSVPGMRSYKEYFESVVENIPASKFLSSFKAVIFYGFYDFTGTQLEIFNAVRQNYKTIMFFPYRKTQAYKFTSKFFESNILGMSKETVELEPAPGVLGAAEDALFNHLISGEAENKNIRIISASGVNGELFAAAKTILELTENNGYKFSEIALCARVLEPYKNNLINIFEQNKIPLNTSLEFGLLSHPLGIFCFNLLNLAHNGFYREDVLSVIKSQYFAVKNNWRALAQNSLVERGLEQWENLINKKDPAYDSSFLSFLTNLGTQLGFFNKPYPWDVLSKHAVKILEDFVDANILTEGEKTVFNTIVDTIIQINQFSLVRESAKEKEFLEELNEALKEQSVGKVQNSELGVTAGDVMGLRGQHFKVVILLGVNEKVFPQIVREDPLLRDKFRRTLRDVQGFWIGQKLDRFEEEKLFYYFTLSSAREKLFLSFQRSDEEGKAVVPSLYLTEVCRAAGIELEKNITNISRRELEKYFQTPQEFLNSKEMLTKIFSFPSVEENIKAAGFDWDALASYYNAAKAMSARSSLGAYDGIVNYGDEIFSSLSKKGFSASALQNLAECPMRFFFIKALGLDEEADILKRDAIASNIKGTIYHKILQRVYTEIDREISMDSALAALEKIMALEMSFERYKEFGLYPVVWQVITEKMAAALQEFVKKDVESMEGFAPVMFEAAAAAKHDFAGEEIKLHGYIDRIDRRGKEYRIIDYKTSQRSVKDLKKVIFNKKYLQPVIYWILASALKEFEEMNNTSFSFLNIEDGYFRRELTSAEFDLIKDKFDNFIKLLTGFIKHGKFFINEGENNCKYCTFANVCRKGSAASLMRSRSSDFYKELEGFKDD</sequence>
<dbReference type="PANTHER" id="PTHR30591">
    <property type="entry name" value="RECBCD ENZYME SUBUNIT RECC"/>
    <property type="match status" value="1"/>
</dbReference>
<keyword evidence="2" id="KW-0547">Nucleotide-binding</keyword>
<evidence type="ECO:0000256" key="1">
    <source>
        <dbReference type="ARBA" id="ARBA00022722"/>
    </source>
</evidence>